<comment type="similarity">
    <text evidence="3">Belongs to the metallo-dependent hydrolases superfamily. Adenosine and AMP deaminases family. ADGF subfamily.</text>
</comment>
<evidence type="ECO:0000313" key="14">
    <source>
        <dbReference type="Proteomes" id="UP001153712"/>
    </source>
</evidence>
<evidence type="ECO:0000256" key="7">
    <source>
        <dbReference type="ARBA" id="ARBA00022723"/>
    </source>
</evidence>
<evidence type="ECO:0000256" key="5">
    <source>
        <dbReference type="ARBA" id="ARBA00018099"/>
    </source>
</evidence>
<keyword evidence="9" id="KW-0378">Hydrolase</keyword>
<dbReference type="NCBIfam" id="TIGR01431">
    <property type="entry name" value="adm_rel"/>
    <property type="match status" value="1"/>
</dbReference>
<dbReference type="InterPro" id="IPR032466">
    <property type="entry name" value="Metal_Hydrolase"/>
</dbReference>
<dbReference type="GO" id="GO:0046872">
    <property type="term" value="F:metal ion binding"/>
    <property type="evidence" value="ECO:0007669"/>
    <property type="project" value="UniProtKB-KW"/>
</dbReference>
<feature type="domain" description="Adenosine deaminase" evidence="11">
    <location>
        <begin position="182"/>
        <end position="470"/>
    </location>
</feature>
<dbReference type="Pfam" id="PF08451">
    <property type="entry name" value="A_deaminase_N"/>
    <property type="match status" value="1"/>
</dbReference>
<evidence type="ECO:0000256" key="1">
    <source>
        <dbReference type="ARBA" id="ARBA00001947"/>
    </source>
</evidence>
<dbReference type="OrthoDB" id="7202371at2759"/>
<comment type="catalytic activity">
    <reaction evidence="10">
        <text>adenosine + H2O + H(+) = inosine + NH4(+)</text>
        <dbReference type="Rhea" id="RHEA:24408"/>
        <dbReference type="ChEBI" id="CHEBI:15377"/>
        <dbReference type="ChEBI" id="CHEBI:15378"/>
        <dbReference type="ChEBI" id="CHEBI:16335"/>
        <dbReference type="ChEBI" id="CHEBI:17596"/>
        <dbReference type="ChEBI" id="CHEBI:28938"/>
        <dbReference type="EC" id="3.5.4.4"/>
    </reaction>
</comment>
<keyword evidence="6" id="KW-0964">Secreted</keyword>
<comment type="subcellular location">
    <subcellularLocation>
        <location evidence="2">Secreted</location>
    </subcellularLocation>
</comment>
<dbReference type="GO" id="GO:0005615">
    <property type="term" value="C:extracellular space"/>
    <property type="evidence" value="ECO:0007669"/>
    <property type="project" value="InterPro"/>
</dbReference>
<evidence type="ECO:0000256" key="6">
    <source>
        <dbReference type="ARBA" id="ARBA00022525"/>
    </source>
</evidence>
<keyword evidence="8" id="KW-0732">Signal</keyword>
<dbReference type="EC" id="3.5.4.4" evidence="4"/>
<protein>
    <recommendedName>
        <fullName evidence="5">Adenosine deaminase</fullName>
        <ecNumber evidence="4">3.5.4.4</ecNumber>
    </recommendedName>
</protein>
<dbReference type="AlphaFoldDB" id="A0A9N9THV4"/>
<dbReference type="GO" id="GO:0006154">
    <property type="term" value="P:adenosine catabolic process"/>
    <property type="evidence" value="ECO:0007669"/>
    <property type="project" value="InterPro"/>
</dbReference>
<sequence>MGDEEDAEDKCICEYLKKRDRLVLLDKNFSVGSQIKFTQREAIVNEYLMKLKKEEMDRGFARPERFLPCNHFFTSREKIERSKVFQFIKAMPKGGSLHSHDLGMASAEYLYSLTYKENLYALRKGDDLFLQFFKKKKVPKNEEWTLVSELRENDTEGEFEEFLKSKMTLKCEDPDAAYPDSDAAWKVFQALFINIEKLITYKPVFQEYFYQTLKEAYEENVKYFEFRGYLPDVYDLDGKIYKDAEVICLYWETLTKFVCDYVDFTGCKFIYAPHRLVDKDAVNEYVRIYKCVKEKFPRFIAGFDLVGQEDQGAPLLNFLAQLLQLKECGCKFFFHAGETLWNGQPTDLNLVDAVMMRSTRIGHGYALLKHPLLCNLVKERGIGVEIAPISNQVLKLSGDIRNHPGCVMLANNFPVVIVNDDPSLWGGKGISYDWYMAFMGMCNKDADLKVLKQLAINSLKYSGMDCDEKEVAFAQFNCDWNKFLTKVLRGCECCALNKDCE</sequence>
<dbReference type="Proteomes" id="UP001153712">
    <property type="component" value="Chromosome 11"/>
</dbReference>
<dbReference type="EMBL" id="OU900104">
    <property type="protein sequence ID" value="CAG9855716.1"/>
    <property type="molecule type" value="Genomic_DNA"/>
</dbReference>
<comment type="cofactor">
    <cofactor evidence="1">
        <name>Zn(2+)</name>
        <dbReference type="ChEBI" id="CHEBI:29105"/>
    </cofactor>
</comment>
<organism evidence="13 14">
    <name type="scientific">Phyllotreta striolata</name>
    <name type="common">Striped flea beetle</name>
    <name type="synonym">Crioceris striolata</name>
    <dbReference type="NCBI Taxonomy" id="444603"/>
    <lineage>
        <taxon>Eukaryota</taxon>
        <taxon>Metazoa</taxon>
        <taxon>Ecdysozoa</taxon>
        <taxon>Arthropoda</taxon>
        <taxon>Hexapoda</taxon>
        <taxon>Insecta</taxon>
        <taxon>Pterygota</taxon>
        <taxon>Neoptera</taxon>
        <taxon>Endopterygota</taxon>
        <taxon>Coleoptera</taxon>
        <taxon>Polyphaga</taxon>
        <taxon>Cucujiformia</taxon>
        <taxon>Chrysomeloidea</taxon>
        <taxon>Chrysomelidae</taxon>
        <taxon>Galerucinae</taxon>
        <taxon>Alticini</taxon>
        <taxon>Phyllotreta</taxon>
    </lineage>
</organism>
<dbReference type="FunFam" id="3.20.20.140:FF:000017">
    <property type="entry name" value="Adenosine deaminase 2"/>
    <property type="match status" value="1"/>
</dbReference>
<evidence type="ECO:0000256" key="4">
    <source>
        <dbReference type="ARBA" id="ARBA00012784"/>
    </source>
</evidence>
<dbReference type="GO" id="GO:0004000">
    <property type="term" value="F:adenosine deaminase activity"/>
    <property type="evidence" value="ECO:0007669"/>
    <property type="project" value="InterPro"/>
</dbReference>
<dbReference type="PANTHER" id="PTHR11409:SF39">
    <property type="entry name" value="ADENOSINE DEAMINASE 2"/>
    <property type="match status" value="1"/>
</dbReference>
<dbReference type="GO" id="GO:0046103">
    <property type="term" value="P:inosine biosynthetic process"/>
    <property type="evidence" value="ECO:0007669"/>
    <property type="project" value="TreeGrafter"/>
</dbReference>
<evidence type="ECO:0000256" key="9">
    <source>
        <dbReference type="ARBA" id="ARBA00022801"/>
    </source>
</evidence>
<dbReference type="Pfam" id="PF00962">
    <property type="entry name" value="A_deaminase"/>
    <property type="match status" value="1"/>
</dbReference>
<feature type="domain" description="Adenosine/AMP deaminase N-terminal" evidence="12">
    <location>
        <begin position="9"/>
        <end position="88"/>
    </location>
</feature>
<keyword evidence="7" id="KW-0479">Metal-binding</keyword>
<dbReference type="Gene3D" id="3.20.20.140">
    <property type="entry name" value="Metal-dependent hydrolases"/>
    <property type="match status" value="1"/>
</dbReference>
<evidence type="ECO:0000256" key="2">
    <source>
        <dbReference type="ARBA" id="ARBA00004613"/>
    </source>
</evidence>
<evidence type="ECO:0000256" key="3">
    <source>
        <dbReference type="ARBA" id="ARBA00006083"/>
    </source>
</evidence>
<gene>
    <name evidence="13" type="ORF">PHYEVI_LOCUS2159</name>
</gene>
<evidence type="ECO:0000313" key="13">
    <source>
        <dbReference type="EMBL" id="CAG9855716.1"/>
    </source>
</evidence>
<dbReference type="SUPFAM" id="SSF51556">
    <property type="entry name" value="Metallo-dependent hydrolases"/>
    <property type="match status" value="1"/>
</dbReference>
<reference evidence="13" key="1">
    <citation type="submission" date="2022-01" db="EMBL/GenBank/DDBJ databases">
        <authorList>
            <person name="King R."/>
        </authorList>
    </citation>
    <scope>NUCLEOTIDE SEQUENCE</scope>
</reference>
<proteinExistence type="inferred from homology"/>
<dbReference type="PANTHER" id="PTHR11409">
    <property type="entry name" value="ADENOSINE DEAMINASE"/>
    <property type="match status" value="1"/>
</dbReference>
<dbReference type="InterPro" id="IPR001365">
    <property type="entry name" value="A_deaminase_dom"/>
</dbReference>
<name>A0A9N9THV4_PHYSR</name>
<dbReference type="InterPro" id="IPR013659">
    <property type="entry name" value="A_deaminase_N"/>
</dbReference>
<keyword evidence="14" id="KW-1185">Reference proteome</keyword>
<evidence type="ECO:0000256" key="10">
    <source>
        <dbReference type="ARBA" id="ARBA00047764"/>
    </source>
</evidence>
<dbReference type="InterPro" id="IPR006330">
    <property type="entry name" value="Ado/ade_deaminase"/>
</dbReference>
<evidence type="ECO:0000259" key="12">
    <source>
        <dbReference type="Pfam" id="PF08451"/>
    </source>
</evidence>
<dbReference type="InterPro" id="IPR006331">
    <property type="entry name" value="ADGF"/>
</dbReference>
<accession>A0A9N9THV4</accession>
<evidence type="ECO:0000256" key="8">
    <source>
        <dbReference type="ARBA" id="ARBA00022729"/>
    </source>
</evidence>
<evidence type="ECO:0000259" key="11">
    <source>
        <dbReference type="Pfam" id="PF00962"/>
    </source>
</evidence>